<name>A0A975FXG2_9CAUL</name>
<keyword evidence="2 7" id="KW-0812">Transmembrane</keyword>
<dbReference type="GO" id="GO:0008610">
    <property type="term" value="P:lipid biosynthetic process"/>
    <property type="evidence" value="ECO:0007669"/>
    <property type="project" value="InterPro"/>
</dbReference>
<evidence type="ECO:0000256" key="2">
    <source>
        <dbReference type="ARBA" id="ARBA00022692"/>
    </source>
</evidence>
<evidence type="ECO:0000256" key="5">
    <source>
        <dbReference type="ARBA" id="ARBA00023098"/>
    </source>
</evidence>
<comment type="subcellular location">
    <subcellularLocation>
        <location evidence="1">Endomembrane system</location>
        <topology evidence="1">Multi-pass membrane protein</topology>
    </subcellularLocation>
</comment>
<keyword evidence="4" id="KW-0560">Oxidoreductase</keyword>
<keyword evidence="3 7" id="KW-1133">Transmembrane helix</keyword>
<feature type="transmembrane region" description="Helical" evidence="7">
    <location>
        <begin position="15"/>
        <end position="36"/>
    </location>
</feature>
<dbReference type="EMBL" id="CP073078">
    <property type="protein sequence ID" value="QUD86946.1"/>
    <property type="molecule type" value="Genomic_DNA"/>
</dbReference>
<keyword evidence="6 7" id="KW-0472">Membrane</keyword>
<evidence type="ECO:0000259" key="8">
    <source>
        <dbReference type="Pfam" id="PF04116"/>
    </source>
</evidence>
<dbReference type="RefSeq" id="WP_211936998.1">
    <property type="nucleotide sequence ID" value="NZ_CP073078.1"/>
</dbReference>
<dbReference type="Pfam" id="PF04116">
    <property type="entry name" value="FA_hydroxylase"/>
    <property type="match status" value="1"/>
</dbReference>
<dbReference type="GO" id="GO:0050479">
    <property type="term" value="F:glyceryl-ether monooxygenase activity"/>
    <property type="evidence" value="ECO:0007669"/>
    <property type="project" value="TreeGrafter"/>
</dbReference>
<reference evidence="9" key="1">
    <citation type="submission" date="2021-04" db="EMBL/GenBank/DDBJ databases">
        <title>The complete genome sequence of Caulobacter sp. S6.</title>
        <authorList>
            <person name="Tang Y."/>
            <person name="Ouyang W."/>
            <person name="Liu Q."/>
            <person name="Huang B."/>
            <person name="Guo Z."/>
            <person name="Lei P."/>
        </authorList>
    </citation>
    <scope>NUCLEOTIDE SEQUENCE</scope>
    <source>
        <strain evidence="9">S6</strain>
    </source>
</reference>
<dbReference type="PANTHER" id="PTHR21624:SF1">
    <property type="entry name" value="ALKYLGLYCEROL MONOOXYGENASE"/>
    <property type="match status" value="1"/>
</dbReference>
<gene>
    <name evidence="9" type="ORF">KCG34_17985</name>
</gene>
<evidence type="ECO:0000313" key="10">
    <source>
        <dbReference type="Proteomes" id="UP000676409"/>
    </source>
</evidence>
<evidence type="ECO:0000256" key="7">
    <source>
        <dbReference type="SAM" id="Phobius"/>
    </source>
</evidence>
<sequence>MPSFYDALRSSVEQIPGVIVSLLMCAGAFLALAIAAKGMKRAFADGKAAAEETRINAILSAIDQFTVTPALTLMAAAAGLAVRRFGLQMAEPGLWSAIGPVPTALTIVFVGDFLGYWRHRAQHSPWLWPAHAIHHSDTRLTWFSLERMHPVDRAGSMVDTIILATLGFPPWALGANVAVRHYYGYFIHADVPWTLGRLGWLMNSPAMHRWHHARDIEGSGSNFATVFSVFDRLFGTYYQPGPCDRPLGVREDMGRGAIGQYLYPLRVWLRLEPAPQATPATEVQSA</sequence>
<evidence type="ECO:0000256" key="4">
    <source>
        <dbReference type="ARBA" id="ARBA00023002"/>
    </source>
</evidence>
<evidence type="ECO:0000256" key="1">
    <source>
        <dbReference type="ARBA" id="ARBA00004127"/>
    </source>
</evidence>
<dbReference type="PANTHER" id="PTHR21624">
    <property type="entry name" value="STEROL DESATURASE-RELATED PROTEIN"/>
    <property type="match status" value="1"/>
</dbReference>
<feature type="domain" description="Fatty acid hydroxylase" evidence="8">
    <location>
        <begin position="106"/>
        <end position="236"/>
    </location>
</feature>
<dbReference type="AlphaFoldDB" id="A0A975FXG2"/>
<organism evidence="9 10">
    <name type="scientific">Phenylobacterium montanum</name>
    <dbReference type="NCBI Taxonomy" id="2823693"/>
    <lineage>
        <taxon>Bacteria</taxon>
        <taxon>Pseudomonadati</taxon>
        <taxon>Pseudomonadota</taxon>
        <taxon>Alphaproteobacteria</taxon>
        <taxon>Caulobacterales</taxon>
        <taxon>Caulobacteraceae</taxon>
        <taxon>Phenylobacterium</taxon>
    </lineage>
</organism>
<keyword evidence="10" id="KW-1185">Reference proteome</keyword>
<dbReference type="GO" id="GO:0006643">
    <property type="term" value="P:membrane lipid metabolic process"/>
    <property type="evidence" value="ECO:0007669"/>
    <property type="project" value="TreeGrafter"/>
</dbReference>
<dbReference type="Proteomes" id="UP000676409">
    <property type="component" value="Chromosome"/>
</dbReference>
<accession>A0A975FXG2</accession>
<evidence type="ECO:0000313" key="9">
    <source>
        <dbReference type="EMBL" id="QUD86946.1"/>
    </source>
</evidence>
<feature type="transmembrane region" description="Helical" evidence="7">
    <location>
        <begin position="94"/>
        <end position="117"/>
    </location>
</feature>
<dbReference type="GO" id="GO:0012505">
    <property type="term" value="C:endomembrane system"/>
    <property type="evidence" value="ECO:0007669"/>
    <property type="project" value="UniProtKB-SubCell"/>
</dbReference>
<dbReference type="GO" id="GO:0005506">
    <property type="term" value="F:iron ion binding"/>
    <property type="evidence" value="ECO:0007669"/>
    <property type="project" value="InterPro"/>
</dbReference>
<keyword evidence="5" id="KW-0443">Lipid metabolism</keyword>
<evidence type="ECO:0000256" key="3">
    <source>
        <dbReference type="ARBA" id="ARBA00022989"/>
    </source>
</evidence>
<protein>
    <submittedName>
        <fullName evidence="9">Sterol desaturase family protein</fullName>
    </submittedName>
</protein>
<dbReference type="InterPro" id="IPR006694">
    <property type="entry name" value="Fatty_acid_hydroxylase"/>
</dbReference>
<dbReference type="InterPro" id="IPR051689">
    <property type="entry name" value="Sterol_desaturase/TMEM195"/>
</dbReference>
<proteinExistence type="predicted"/>
<dbReference type="GO" id="GO:0016020">
    <property type="term" value="C:membrane"/>
    <property type="evidence" value="ECO:0007669"/>
    <property type="project" value="GOC"/>
</dbReference>
<feature type="transmembrane region" description="Helical" evidence="7">
    <location>
        <begin position="57"/>
        <end position="82"/>
    </location>
</feature>
<evidence type="ECO:0000256" key="6">
    <source>
        <dbReference type="ARBA" id="ARBA00023136"/>
    </source>
</evidence>
<dbReference type="KEGG" id="caul:KCG34_17985"/>